<keyword evidence="6" id="KW-0479">Metal-binding</keyword>
<dbReference type="KEGG" id="mlr:MELLADRAFT_79676"/>
<evidence type="ECO:0000256" key="8">
    <source>
        <dbReference type="ARBA" id="ARBA00022786"/>
    </source>
</evidence>
<evidence type="ECO:0000256" key="1">
    <source>
        <dbReference type="ARBA" id="ARBA00000900"/>
    </source>
</evidence>
<feature type="region of interest" description="Disordered" evidence="13">
    <location>
        <begin position="370"/>
        <end position="445"/>
    </location>
</feature>
<feature type="transmembrane region" description="Helical" evidence="14">
    <location>
        <begin position="213"/>
        <end position="238"/>
    </location>
</feature>
<name>F4S9Y4_MELLP</name>
<evidence type="ECO:0000256" key="7">
    <source>
        <dbReference type="ARBA" id="ARBA00022771"/>
    </source>
</evidence>
<feature type="domain" description="RING-type" evidence="15">
    <location>
        <begin position="467"/>
        <end position="511"/>
    </location>
</feature>
<keyword evidence="4" id="KW-0808">Transferase</keyword>
<dbReference type="RefSeq" id="XP_007418180.1">
    <property type="nucleotide sequence ID" value="XM_007418118.1"/>
</dbReference>
<dbReference type="PROSITE" id="PS50089">
    <property type="entry name" value="ZF_RING_2"/>
    <property type="match status" value="1"/>
</dbReference>
<keyword evidence="17" id="KW-1185">Reference proteome</keyword>
<evidence type="ECO:0000313" key="17">
    <source>
        <dbReference type="Proteomes" id="UP000001072"/>
    </source>
</evidence>
<dbReference type="GO" id="GO:0006511">
    <property type="term" value="P:ubiquitin-dependent protein catabolic process"/>
    <property type="evidence" value="ECO:0007669"/>
    <property type="project" value="TreeGrafter"/>
</dbReference>
<proteinExistence type="predicted"/>
<dbReference type="InParanoid" id="F4S9Y4"/>
<feature type="compositionally biased region" description="Basic and acidic residues" evidence="13">
    <location>
        <begin position="521"/>
        <end position="533"/>
    </location>
</feature>
<keyword evidence="5 14" id="KW-0812">Transmembrane</keyword>
<dbReference type="InterPro" id="IPR013083">
    <property type="entry name" value="Znf_RING/FYVE/PHD"/>
</dbReference>
<feature type="compositionally biased region" description="Basic and acidic residues" evidence="13">
    <location>
        <begin position="340"/>
        <end position="349"/>
    </location>
</feature>
<keyword evidence="8" id="KW-0833">Ubl conjugation pathway</keyword>
<dbReference type="GO" id="GO:0008270">
    <property type="term" value="F:zinc ion binding"/>
    <property type="evidence" value="ECO:0007669"/>
    <property type="project" value="UniProtKB-KW"/>
</dbReference>
<gene>
    <name evidence="16" type="ORF">MELLADRAFT_79676</name>
</gene>
<feature type="region of interest" description="Disordered" evidence="13">
    <location>
        <begin position="245"/>
        <end position="267"/>
    </location>
</feature>
<evidence type="ECO:0000256" key="12">
    <source>
        <dbReference type="PROSITE-ProRule" id="PRU00175"/>
    </source>
</evidence>
<dbReference type="VEuPathDB" id="FungiDB:MELLADRAFT_79676"/>
<evidence type="ECO:0000256" key="13">
    <source>
        <dbReference type="SAM" id="MobiDB-lite"/>
    </source>
</evidence>
<dbReference type="Proteomes" id="UP000001072">
    <property type="component" value="Unassembled WGS sequence"/>
</dbReference>
<dbReference type="HOGENOM" id="CLU_008264_3_0_1"/>
<dbReference type="SUPFAM" id="SSF57850">
    <property type="entry name" value="RING/U-box"/>
    <property type="match status" value="1"/>
</dbReference>
<feature type="region of interest" description="Disordered" evidence="13">
    <location>
        <begin position="329"/>
        <end position="352"/>
    </location>
</feature>
<feature type="compositionally biased region" description="Polar residues" evidence="13">
    <location>
        <begin position="401"/>
        <end position="413"/>
    </location>
</feature>
<dbReference type="CDD" id="cd16454">
    <property type="entry name" value="RING-H2_PA-TM-RING"/>
    <property type="match status" value="1"/>
</dbReference>
<comment type="catalytic activity">
    <reaction evidence="1">
        <text>S-ubiquitinyl-[E2 ubiquitin-conjugating enzyme]-L-cysteine + [acceptor protein]-L-lysine = [E2 ubiquitin-conjugating enzyme]-L-cysteine + N(6)-ubiquitinyl-[acceptor protein]-L-lysine.</text>
        <dbReference type="EC" id="2.3.2.27"/>
    </reaction>
</comment>
<keyword evidence="10 14" id="KW-1133">Transmembrane helix</keyword>
<dbReference type="GO" id="GO:0016020">
    <property type="term" value="C:membrane"/>
    <property type="evidence" value="ECO:0007669"/>
    <property type="project" value="UniProtKB-SubCell"/>
</dbReference>
<evidence type="ECO:0000256" key="9">
    <source>
        <dbReference type="ARBA" id="ARBA00022833"/>
    </source>
</evidence>
<evidence type="ECO:0000256" key="11">
    <source>
        <dbReference type="ARBA" id="ARBA00023136"/>
    </source>
</evidence>
<dbReference type="GO" id="GO:0061630">
    <property type="term" value="F:ubiquitin protein ligase activity"/>
    <property type="evidence" value="ECO:0007669"/>
    <property type="project" value="UniProtKB-EC"/>
</dbReference>
<dbReference type="PANTHER" id="PTHR45977">
    <property type="entry name" value="TARGET OF ERK KINASE MPK-1"/>
    <property type="match status" value="1"/>
</dbReference>
<dbReference type="Gene3D" id="3.30.40.10">
    <property type="entry name" value="Zinc/RING finger domain, C3HC4 (zinc finger)"/>
    <property type="match status" value="1"/>
</dbReference>
<dbReference type="AlphaFoldDB" id="F4S9Y4"/>
<dbReference type="GO" id="GO:0016567">
    <property type="term" value="P:protein ubiquitination"/>
    <property type="evidence" value="ECO:0007669"/>
    <property type="project" value="TreeGrafter"/>
</dbReference>
<evidence type="ECO:0000256" key="4">
    <source>
        <dbReference type="ARBA" id="ARBA00022679"/>
    </source>
</evidence>
<dbReference type="EC" id="2.3.2.27" evidence="3"/>
<evidence type="ECO:0000256" key="14">
    <source>
        <dbReference type="SAM" id="Phobius"/>
    </source>
</evidence>
<reference evidence="17" key="1">
    <citation type="journal article" date="2011" name="Proc. Natl. Acad. Sci. U.S.A.">
        <title>Obligate biotrophy features unraveled by the genomic analysis of rust fungi.</title>
        <authorList>
            <person name="Duplessis S."/>
            <person name="Cuomo C.A."/>
            <person name="Lin Y.-C."/>
            <person name="Aerts A."/>
            <person name="Tisserant E."/>
            <person name="Veneault-Fourrey C."/>
            <person name="Joly D.L."/>
            <person name="Hacquard S."/>
            <person name="Amselem J."/>
            <person name="Cantarel B.L."/>
            <person name="Chiu R."/>
            <person name="Coutinho P.M."/>
            <person name="Feau N."/>
            <person name="Field M."/>
            <person name="Frey P."/>
            <person name="Gelhaye E."/>
            <person name="Goldberg J."/>
            <person name="Grabherr M.G."/>
            <person name="Kodira C.D."/>
            <person name="Kohler A."/>
            <person name="Kuees U."/>
            <person name="Lindquist E.A."/>
            <person name="Lucas S.M."/>
            <person name="Mago R."/>
            <person name="Mauceli E."/>
            <person name="Morin E."/>
            <person name="Murat C."/>
            <person name="Pangilinan J.L."/>
            <person name="Park R."/>
            <person name="Pearson M."/>
            <person name="Quesneville H."/>
            <person name="Rouhier N."/>
            <person name="Sakthikumar S."/>
            <person name="Salamov A.A."/>
            <person name="Schmutz J."/>
            <person name="Selles B."/>
            <person name="Shapiro H."/>
            <person name="Tanguay P."/>
            <person name="Tuskan G.A."/>
            <person name="Henrissat B."/>
            <person name="Van de Peer Y."/>
            <person name="Rouze P."/>
            <person name="Ellis J.G."/>
            <person name="Dodds P.N."/>
            <person name="Schein J.E."/>
            <person name="Zhong S."/>
            <person name="Hamelin R.C."/>
            <person name="Grigoriev I.V."/>
            <person name="Szabo L.J."/>
            <person name="Martin F."/>
        </authorList>
    </citation>
    <scope>NUCLEOTIDE SEQUENCE [LARGE SCALE GENOMIC DNA]</scope>
    <source>
        <strain evidence="17">98AG31 / pathotype 3-4-7</strain>
    </source>
</reference>
<dbReference type="Pfam" id="PF13639">
    <property type="entry name" value="zf-RING_2"/>
    <property type="match status" value="1"/>
</dbReference>
<feature type="compositionally biased region" description="Low complexity" evidence="13">
    <location>
        <begin position="584"/>
        <end position="598"/>
    </location>
</feature>
<feature type="compositionally biased region" description="Polar residues" evidence="13">
    <location>
        <begin position="539"/>
        <end position="549"/>
    </location>
</feature>
<dbReference type="PANTHER" id="PTHR45977:SF4">
    <property type="entry name" value="RING-TYPE DOMAIN-CONTAINING PROTEIN"/>
    <property type="match status" value="1"/>
</dbReference>
<accession>F4S9Y4</accession>
<dbReference type="OrthoDB" id="8062037at2759"/>
<feature type="compositionally biased region" description="Basic and acidic residues" evidence="13">
    <location>
        <begin position="415"/>
        <end position="427"/>
    </location>
</feature>
<evidence type="ECO:0000259" key="15">
    <source>
        <dbReference type="PROSITE" id="PS50089"/>
    </source>
</evidence>
<evidence type="ECO:0000256" key="10">
    <source>
        <dbReference type="ARBA" id="ARBA00022989"/>
    </source>
</evidence>
<keyword evidence="9" id="KW-0862">Zinc</keyword>
<evidence type="ECO:0000256" key="6">
    <source>
        <dbReference type="ARBA" id="ARBA00022723"/>
    </source>
</evidence>
<dbReference type="EMBL" id="GL883174">
    <property type="protein sequence ID" value="EGF98530.1"/>
    <property type="molecule type" value="Genomic_DNA"/>
</dbReference>
<dbReference type="GeneID" id="18933302"/>
<feature type="region of interest" description="Disordered" evidence="13">
    <location>
        <begin position="582"/>
        <end position="638"/>
    </location>
</feature>
<sequence>MINCDTNTSTFSMVDDIFTLARDRGAAAAVLYSLTARSCSVNSEYLLNFEKPLDVFSSANLQGARLIESQFSNVVGSGYWFQSDLLNSSASTILNEINQTGYAAAMAPASTLSVAAPESTPDAAPSLFGESSNNTRFRRSLPHANAFELAVTNSNSVGAQKSNPSKSNNSTPVYLIATLANGNAISNSQQQSNINSNNNNNNNNGGGSSNTGLAMIILYAITGCVTLMFLIVIISGAIRAMRHPERYGPRTGGHPSDSDETDGEDANLGHQTRVAGLTRAILDTFPVVKFGRSILPMGSERVTEKKDSVIGPVDEESFMMQDCGQTCIESPNQSLNKHPVKIESTRSETGDDSVVLESLALSNLLSTQLEDQVKGNHSDTTIISPSNDDHQPSKIVPVNAILTSPKSNESSSLLPDKKESDGNDPHPIDGAMESSSTKAEKGADHLPAETVTEVSEMVGDVNNSVTCPICVCDFDDDDDIRVLPCDARHRFHQECVDPWLLNVSRFCPLCRWDLSTRKDGTKIAGEESSERTTEGSSENTNPNNGSSQLEGLGNLEDRRSTSSTTDRPTEAQIVANLRAMLQTSRQQNQSSSSNQSRSGLNNGGVSGPRESETENKSRFRKYLGQVREKTRVRRRQDS</sequence>
<protein>
    <recommendedName>
        <fullName evidence="3">RING-type E3 ubiquitin transferase</fullName>
        <ecNumber evidence="3">2.3.2.27</ecNumber>
    </recommendedName>
</protein>
<comment type="subcellular location">
    <subcellularLocation>
        <location evidence="2">Membrane</location>
        <topology evidence="2">Multi-pass membrane protein</topology>
    </subcellularLocation>
</comment>
<dbReference type="STRING" id="747676.F4S9Y4"/>
<evidence type="ECO:0000256" key="3">
    <source>
        <dbReference type="ARBA" id="ARBA00012483"/>
    </source>
</evidence>
<organism evidence="17">
    <name type="scientific">Melampsora larici-populina (strain 98AG31 / pathotype 3-4-7)</name>
    <name type="common">Poplar leaf rust fungus</name>
    <dbReference type="NCBI Taxonomy" id="747676"/>
    <lineage>
        <taxon>Eukaryota</taxon>
        <taxon>Fungi</taxon>
        <taxon>Dikarya</taxon>
        <taxon>Basidiomycota</taxon>
        <taxon>Pucciniomycotina</taxon>
        <taxon>Pucciniomycetes</taxon>
        <taxon>Pucciniales</taxon>
        <taxon>Melampsoraceae</taxon>
        <taxon>Melampsora</taxon>
    </lineage>
</organism>
<dbReference type="InterPro" id="IPR001841">
    <property type="entry name" value="Znf_RING"/>
</dbReference>
<evidence type="ECO:0000256" key="2">
    <source>
        <dbReference type="ARBA" id="ARBA00004141"/>
    </source>
</evidence>
<feature type="region of interest" description="Disordered" evidence="13">
    <location>
        <begin position="521"/>
        <end position="570"/>
    </location>
</feature>
<dbReference type="eggNOG" id="KOG4628">
    <property type="taxonomic scope" value="Eukaryota"/>
</dbReference>
<evidence type="ECO:0000256" key="5">
    <source>
        <dbReference type="ARBA" id="ARBA00022692"/>
    </source>
</evidence>
<evidence type="ECO:0000313" key="16">
    <source>
        <dbReference type="EMBL" id="EGF98530.1"/>
    </source>
</evidence>
<keyword evidence="11 14" id="KW-0472">Membrane</keyword>
<keyword evidence="7 12" id="KW-0863">Zinc-finger</keyword>